<evidence type="ECO:0000313" key="2">
    <source>
        <dbReference type="EMBL" id="KAH7020846.1"/>
    </source>
</evidence>
<sequence>MHFTYILLGLTASASALHLQMHIPSGCGGDYAICRNLPSNTCCRGSSGNIFRSLAFVDINRYGTELRGYEGGFCTTRVQTERSNGRTRVCLQAGSFSGGGFGWLSRKRSDGGADEQGASQEDCQVPDAFVLEDGTEFDLTGLDVATYDEL</sequence>
<feature type="chain" id="PRO_5040200181" evidence="1">
    <location>
        <begin position="17"/>
        <end position="150"/>
    </location>
</feature>
<proteinExistence type="predicted"/>
<dbReference type="EMBL" id="JAGTJQ010000010">
    <property type="protein sequence ID" value="KAH7020846.1"/>
    <property type="molecule type" value="Genomic_DNA"/>
</dbReference>
<name>A0A9P9BK59_9PEZI</name>
<reference evidence="2" key="1">
    <citation type="journal article" date="2021" name="Nat. Commun.">
        <title>Genetic determinants of endophytism in the Arabidopsis root mycobiome.</title>
        <authorList>
            <person name="Mesny F."/>
            <person name="Miyauchi S."/>
            <person name="Thiergart T."/>
            <person name="Pickel B."/>
            <person name="Atanasova L."/>
            <person name="Karlsson M."/>
            <person name="Huettel B."/>
            <person name="Barry K.W."/>
            <person name="Haridas S."/>
            <person name="Chen C."/>
            <person name="Bauer D."/>
            <person name="Andreopoulos W."/>
            <person name="Pangilinan J."/>
            <person name="LaButti K."/>
            <person name="Riley R."/>
            <person name="Lipzen A."/>
            <person name="Clum A."/>
            <person name="Drula E."/>
            <person name="Henrissat B."/>
            <person name="Kohler A."/>
            <person name="Grigoriev I.V."/>
            <person name="Martin F.M."/>
            <person name="Hacquard S."/>
        </authorList>
    </citation>
    <scope>NUCLEOTIDE SEQUENCE</scope>
    <source>
        <strain evidence="2">MPI-CAGE-CH-0230</strain>
    </source>
</reference>
<dbReference type="AlphaFoldDB" id="A0A9P9BK59"/>
<organism evidence="2 3">
    <name type="scientific">Microdochium trichocladiopsis</name>
    <dbReference type="NCBI Taxonomy" id="1682393"/>
    <lineage>
        <taxon>Eukaryota</taxon>
        <taxon>Fungi</taxon>
        <taxon>Dikarya</taxon>
        <taxon>Ascomycota</taxon>
        <taxon>Pezizomycotina</taxon>
        <taxon>Sordariomycetes</taxon>
        <taxon>Xylariomycetidae</taxon>
        <taxon>Xylariales</taxon>
        <taxon>Microdochiaceae</taxon>
        <taxon>Microdochium</taxon>
    </lineage>
</organism>
<feature type="signal peptide" evidence="1">
    <location>
        <begin position="1"/>
        <end position="16"/>
    </location>
</feature>
<accession>A0A9P9BK59</accession>
<evidence type="ECO:0000313" key="3">
    <source>
        <dbReference type="Proteomes" id="UP000756346"/>
    </source>
</evidence>
<keyword evidence="3" id="KW-1185">Reference proteome</keyword>
<evidence type="ECO:0000256" key="1">
    <source>
        <dbReference type="SAM" id="SignalP"/>
    </source>
</evidence>
<dbReference type="RefSeq" id="XP_046007047.1">
    <property type="nucleotide sequence ID" value="XM_046157225.1"/>
</dbReference>
<gene>
    <name evidence="2" type="ORF">B0I36DRAFT_353587</name>
</gene>
<comment type="caution">
    <text evidence="2">The sequence shown here is derived from an EMBL/GenBank/DDBJ whole genome shotgun (WGS) entry which is preliminary data.</text>
</comment>
<dbReference type="Proteomes" id="UP000756346">
    <property type="component" value="Unassembled WGS sequence"/>
</dbReference>
<dbReference type="OrthoDB" id="5383526at2759"/>
<dbReference type="GeneID" id="70186771"/>
<keyword evidence="1" id="KW-0732">Signal</keyword>
<protein>
    <submittedName>
        <fullName evidence="2">Uncharacterized protein</fullName>
    </submittedName>
</protein>